<evidence type="ECO:0000256" key="15">
    <source>
        <dbReference type="ARBA" id="ARBA00022960"/>
    </source>
</evidence>
<dbReference type="RefSeq" id="WP_273952655.1">
    <property type="nucleotide sequence ID" value="NZ_JAQSIP010000007.1"/>
</dbReference>
<evidence type="ECO:0000256" key="5">
    <source>
        <dbReference type="ARBA" id="ARBA00012448"/>
    </source>
</evidence>
<evidence type="ECO:0000256" key="24">
    <source>
        <dbReference type="ARBA" id="ARBA00044770"/>
    </source>
</evidence>
<dbReference type="Proteomes" id="UP001528673">
    <property type="component" value="Unassembled WGS sequence"/>
</dbReference>
<evidence type="ECO:0000259" key="26">
    <source>
        <dbReference type="Pfam" id="PF00905"/>
    </source>
</evidence>
<evidence type="ECO:0000256" key="23">
    <source>
        <dbReference type="ARBA" id="ARBA00034000"/>
    </source>
</evidence>
<evidence type="ECO:0000256" key="19">
    <source>
        <dbReference type="ARBA" id="ARBA00023136"/>
    </source>
</evidence>
<evidence type="ECO:0000259" key="27">
    <source>
        <dbReference type="Pfam" id="PF00912"/>
    </source>
</evidence>
<dbReference type="Gene3D" id="1.10.3810.10">
    <property type="entry name" value="Biosynthetic peptidoglycan transglycosylase-like"/>
    <property type="match status" value="1"/>
</dbReference>
<dbReference type="SUPFAM" id="SSF56601">
    <property type="entry name" value="beta-lactamase/transpeptidase-like"/>
    <property type="match status" value="1"/>
</dbReference>
<evidence type="ECO:0000256" key="9">
    <source>
        <dbReference type="ARBA" id="ARBA00022645"/>
    </source>
</evidence>
<dbReference type="Pfam" id="PF00912">
    <property type="entry name" value="Transgly"/>
    <property type="match status" value="1"/>
</dbReference>
<dbReference type="Pfam" id="PF00905">
    <property type="entry name" value="Transpeptidase"/>
    <property type="match status" value="1"/>
</dbReference>
<comment type="similarity">
    <text evidence="4">In the N-terminal section; belongs to the glycosyltransferase 51 family.</text>
</comment>
<evidence type="ECO:0000256" key="8">
    <source>
        <dbReference type="ARBA" id="ARBA00022519"/>
    </source>
</evidence>
<keyword evidence="20" id="KW-0046">Antibiotic resistance</keyword>
<evidence type="ECO:0000256" key="16">
    <source>
        <dbReference type="ARBA" id="ARBA00022968"/>
    </source>
</evidence>
<gene>
    <name evidence="29" type="ORF">PSQ40_15395</name>
</gene>
<evidence type="ECO:0000256" key="10">
    <source>
        <dbReference type="ARBA" id="ARBA00022670"/>
    </source>
</evidence>
<dbReference type="Gene3D" id="3.40.710.10">
    <property type="entry name" value="DD-peptidase/beta-lactamase superfamily"/>
    <property type="match status" value="2"/>
</dbReference>
<evidence type="ECO:0000256" key="2">
    <source>
        <dbReference type="ARBA" id="ARBA00004752"/>
    </source>
</evidence>
<keyword evidence="21" id="KW-0511">Multifunctional enzyme</keyword>
<keyword evidence="7" id="KW-1003">Cell membrane</keyword>
<dbReference type="InterPro" id="IPR031376">
    <property type="entry name" value="PCB_OB"/>
</dbReference>
<feature type="domain" description="Penicillin-binding protein OB-like" evidence="28">
    <location>
        <begin position="332"/>
        <end position="435"/>
    </location>
</feature>
<evidence type="ECO:0000256" key="3">
    <source>
        <dbReference type="ARBA" id="ARBA00007090"/>
    </source>
</evidence>
<keyword evidence="11" id="KW-0328">Glycosyltransferase</keyword>
<organism evidence="29 30">
    <name type="scientific">Curvibacter cyanobacteriorum</name>
    <dbReference type="NCBI Taxonomy" id="3026422"/>
    <lineage>
        <taxon>Bacteria</taxon>
        <taxon>Pseudomonadati</taxon>
        <taxon>Pseudomonadota</taxon>
        <taxon>Betaproteobacteria</taxon>
        <taxon>Burkholderiales</taxon>
        <taxon>Comamonadaceae</taxon>
        <taxon>Curvibacter</taxon>
    </lineage>
</organism>
<dbReference type="PANTHER" id="PTHR32282:SF27">
    <property type="entry name" value="PENICILLIN-BINDING PROTEIN 1A"/>
    <property type="match status" value="1"/>
</dbReference>
<dbReference type="InterPro" id="IPR001460">
    <property type="entry name" value="PCN-bd_Tpept"/>
</dbReference>
<evidence type="ECO:0000256" key="14">
    <source>
        <dbReference type="ARBA" id="ARBA00022801"/>
    </source>
</evidence>
<comment type="catalytic activity">
    <reaction evidence="23">
        <text>Preferential cleavage: (Ac)2-L-Lys-D-Ala-|-D-Ala. Also transpeptidation of peptidyl-alanyl moieties that are N-acyl substituents of D-alanine.</text>
        <dbReference type="EC" id="3.4.16.4"/>
    </reaction>
</comment>
<keyword evidence="22" id="KW-0961">Cell wall biogenesis/degradation</keyword>
<dbReference type="PANTHER" id="PTHR32282">
    <property type="entry name" value="BINDING PROTEIN TRANSPEPTIDASE, PUTATIVE-RELATED"/>
    <property type="match status" value="1"/>
</dbReference>
<keyword evidence="9" id="KW-0121">Carboxypeptidase</keyword>
<dbReference type="InterPro" id="IPR050396">
    <property type="entry name" value="Glycosyltr_51/Transpeptidase"/>
</dbReference>
<keyword evidence="18" id="KW-1133">Transmembrane helix</keyword>
<evidence type="ECO:0000259" key="28">
    <source>
        <dbReference type="Pfam" id="PF17092"/>
    </source>
</evidence>
<feature type="domain" description="Penicillin-binding protein transpeptidase" evidence="26">
    <location>
        <begin position="437"/>
        <end position="695"/>
    </location>
</feature>
<sequence length="796" mass="86699">MRFPSFASFKLADLRVWLRAHWRGVLLSLAALGAALTVLTVVAGVLIYPHLPDTSALANYQPKQPLRVYTADGVEIGGFGSERRVYQRIDQIPQLMKDSLLAVEDARFYSHHGIDPIGIVRALGSIFSGGRLQGASTITQQVARTFFLNRSRSLERKFKEALLSLKIESQLSKDQVLELYMNQIYLGSRAYGFEAAAQTYFGKTLSALTPAECAMLAGLPQNPYFVNPIRNFERARARQLVALSRMRSQGVIDEAQYQAAKAQKLNIRRLNEVDVHAEYVAEMARQQVYAQYGELSYTTGLRVTTTLRAADQEAAYKALRRTLIERELRQPWRGPEGEEKLAPGLGDDDPAVAQALSDFDDDEELRVAIVTQASPKAVTVVLASGEVLHLDGAALRQIQPGLAANASSKLRVRRGAVLRALQQGKNWVLTQWPEAEGALVSLDPHNGEVRALVGGFDFHRNQFNHVTQGWRQPGSSYKPFIYSGAIEHGVQPETVINDAPLTNAGDWDPQNDDGSTDGPISLRTALARSKNLVSIRLLQLLGPNAAREWTSRFGFDPERQPDNLTQALGSGSTNPLQLAAAYAVLANGGYPVKPQWIRRITDAQGQTVFEAPEQAVTEAERVVPARNTFMVASLLQDVTRVGTAARAQAALKRPDLYGKTGTTNDVVDAWFAGFQPSLVAVVWVGHDTPKSLGSRSSGSALALPAWIDYMSTALRNVPVQELAAPEGVVRVDGDWRYAEWADGSFIRSLGLDGQVISPALALHPAIPVVGPGPVVPVEVPAPAVPEVAPGAKAAQR</sequence>
<feature type="domain" description="Glycosyl transferase family 51" evidence="27">
    <location>
        <begin position="76"/>
        <end position="246"/>
    </location>
</feature>
<comment type="subcellular location">
    <subcellularLocation>
        <location evidence="1">Cell inner membrane</location>
        <topology evidence="1">Single-pass type II membrane protein</topology>
    </subcellularLocation>
</comment>
<keyword evidence="12" id="KW-0808">Transferase</keyword>
<comment type="similarity">
    <text evidence="3">In the C-terminal section; belongs to the transpeptidase family.</text>
</comment>
<dbReference type="Pfam" id="PF17092">
    <property type="entry name" value="PCB_OB"/>
    <property type="match status" value="1"/>
</dbReference>
<dbReference type="NCBIfam" id="TIGR02074">
    <property type="entry name" value="PBP_1a_fam"/>
    <property type="match status" value="1"/>
</dbReference>
<keyword evidence="30" id="KW-1185">Reference proteome</keyword>
<dbReference type="EC" id="2.4.99.28" evidence="24"/>
<dbReference type="SUPFAM" id="SSF53955">
    <property type="entry name" value="Lysozyme-like"/>
    <property type="match status" value="1"/>
</dbReference>
<keyword evidence="8" id="KW-0997">Cell inner membrane</keyword>
<evidence type="ECO:0000256" key="12">
    <source>
        <dbReference type="ARBA" id="ARBA00022679"/>
    </source>
</evidence>
<evidence type="ECO:0000256" key="4">
    <source>
        <dbReference type="ARBA" id="ARBA00007739"/>
    </source>
</evidence>
<evidence type="ECO:0000256" key="13">
    <source>
        <dbReference type="ARBA" id="ARBA00022692"/>
    </source>
</evidence>
<dbReference type="EC" id="3.4.16.4" evidence="5"/>
<comment type="pathway">
    <text evidence="2">Cell wall biogenesis; peptidoglycan biosynthesis.</text>
</comment>
<evidence type="ECO:0000313" key="29">
    <source>
        <dbReference type="EMBL" id="MDD0839968.1"/>
    </source>
</evidence>
<dbReference type="InterPro" id="IPR023346">
    <property type="entry name" value="Lysozyme-like_dom_sf"/>
</dbReference>
<keyword evidence="15" id="KW-0133">Cell shape</keyword>
<evidence type="ECO:0000256" key="22">
    <source>
        <dbReference type="ARBA" id="ARBA00023316"/>
    </source>
</evidence>
<keyword evidence="10" id="KW-0645">Protease</keyword>
<accession>A0ABT5N1N2</accession>
<name>A0ABT5N1N2_9BURK</name>
<evidence type="ECO:0000256" key="17">
    <source>
        <dbReference type="ARBA" id="ARBA00022984"/>
    </source>
</evidence>
<evidence type="ECO:0000256" key="11">
    <source>
        <dbReference type="ARBA" id="ARBA00022676"/>
    </source>
</evidence>
<evidence type="ECO:0000313" key="30">
    <source>
        <dbReference type="Proteomes" id="UP001528673"/>
    </source>
</evidence>
<dbReference type="InterPro" id="IPR036950">
    <property type="entry name" value="PBP_transglycosylase"/>
</dbReference>
<keyword evidence="17" id="KW-0573">Peptidoglycan synthesis</keyword>
<dbReference type="InterPro" id="IPR012338">
    <property type="entry name" value="Beta-lactam/transpept-like"/>
</dbReference>
<evidence type="ECO:0000256" key="1">
    <source>
        <dbReference type="ARBA" id="ARBA00004249"/>
    </source>
</evidence>
<evidence type="ECO:0000256" key="21">
    <source>
        <dbReference type="ARBA" id="ARBA00023268"/>
    </source>
</evidence>
<comment type="catalytic activity">
    <reaction evidence="25">
        <text>[GlcNAc-(1-&gt;4)-Mur2Ac(oyl-L-Ala-gamma-D-Glu-L-Lys-D-Ala-D-Ala)](n)-di-trans,octa-cis-undecaprenyl diphosphate + beta-D-GlcNAc-(1-&gt;4)-Mur2Ac(oyl-L-Ala-gamma-D-Glu-L-Lys-D-Ala-D-Ala)-di-trans,octa-cis-undecaprenyl diphosphate = [GlcNAc-(1-&gt;4)-Mur2Ac(oyl-L-Ala-gamma-D-Glu-L-Lys-D-Ala-D-Ala)](n+1)-di-trans,octa-cis-undecaprenyl diphosphate + di-trans,octa-cis-undecaprenyl diphosphate + H(+)</text>
        <dbReference type="Rhea" id="RHEA:23708"/>
        <dbReference type="Rhea" id="RHEA-COMP:9602"/>
        <dbReference type="Rhea" id="RHEA-COMP:9603"/>
        <dbReference type="ChEBI" id="CHEBI:15378"/>
        <dbReference type="ChEBI" id="CHEBI:58405"/>
        <dbReference type="ChEBI" id="CHEBI:60033"/>
        <dbReference type="ChEBI" id="CHEBI:78435"/>
        <dbReference type="EC" id="2.4.99.28"/>
    </reaction>
</comment>
<evidence type="ECO:0000256" key="25">
    <source>
        <dbReference type="ARBA" id="ARBA00049902"/>
    </source>
</evidence>
<comment type="caution">
    <text evidence="29">The sequence shown here is derived from an EMBL/GenBank/DDBJ whole genome shotgun (WGS) entry which is preliminary data.</text>
</comment>
<protein>
    <recommendedName>
        <fullName evidence="6">Penicillin-binding protein 1A</fullName>
        <ecNumber evidence="24">2.4.99.28</ecNumber>
        <ecNumber evidence="5">3.4.16.4</ecNumber>
    </recommendedName>
</protein>
<evidence type="ECO:0000256" key="20">
    <source>
        <dbReference type="ARBA" id="ARBA00023251"/>
    </source>
</evidence>
<evidence type="ECO:0000256" key="7">
    <source>
        <dbReference type="ARBA" id="ARBA00022475"/>
    </source>
</evidence>
<reference evidence="29 30" key="1">
    <citation type="submission" date="2023-02" db="EMBL/GenBank/DDBJ databases">
        <title>Bacterial whole genomic sequence of Curvibacter sp. HBC61.</title>
        <authorList>
            <person name="Le V."/>
            <person name="Ko S.-R."/>
            <person name="Ahn C.-Y."/>
            <person name="Oh H.-M."/>
        </authorList>
    </citation>
    <scope>NUCLEOTIDE SEQUENCE [LARGE SCALE GENOMIC DNA]</scope>
    <source>
        <strain evidence="29 30">HBC61</strain>
    </source>
</reference>
<proteinExistence type="inferred from homology"/>
<keyword evidence="13" id="KW-0812">Transmembrane</keyword>
<evidence type="ECO:0000256" key="18">
    <source>
        <dbReference type="ARBA" id="ARBA00022989"/>
    </source>
</evidence>
<keyword evidence="19" id="KW-0472">Membrane</keyword>
<dbReference type="EMBL" id="JAQSIP010000007">
    <property type="protein sequence ID" value="MDD0839968.1"/>
    <property type="molecule type" value="Genomic_DNA"/>
</dbReference>
<keyword evidence="16" id="KW-0735">Signal-anchor</keyword>
<evidence type="ECO:0000256" key="6">
    <source>
        <dbReference type="ARBA" id="ARBA00018638"/>
    </source>
</evidence>
<keyword evidence="14" id="KW-0378">Hydrolase</keyword>
<dbReference type="InterPro" id="IPR001264">
    <property type="entry name" value="Glyco_trans_51"/>
</dbReference>